<dbReference type="InterPro" id="IPR008974">
    <property type="entry name" value="TRAF-like"/>
</dbReference>
<dbReference type="SUPFAM" id="SSF49599">
    <property type="entry name" value="TRAF domain-like"/>
    <property type="match status" value="2"/>
</dbReference>
<dbReference type="AlphaFoldDB" id="A0ABC8KJ65"/>
<organism evidence="2 3">
    <name type="scientific">Eruca vesicaria subsp. sativa</name>
    <name type="common">Garden rocket</name>
    <name type="synonym">Eruca sativa</name>
    <dbReference type="NCBI Taxonomy" id="29727"/>
    <lineage>
        <taxon>Eukaryota</taxon>
        <taxon>Viridiplantae</taxon>
        <taxon>Streptophyta</taxon>
        <taxon>Embryophyta</taxon>
        <taxon>Tracheophyta</taxon>
        <taxon>Spermatophyta</taxon>
        <taxon>Magnoliopsida</taxon>
        <taxon>eudicotyledons</taxon>
        <taxon>Gunneridae</taxon>
        <taxon>Pentapetalae</taxon>
        <taxon>rosids</taxon>
        <taxon>malvids</taxon>
        <taxon>Brassicales</taxon>
        <taxon>Brassicaceae</taxon>
        <taxon>Brassiceae</taxon>
        <taxon>Eruca</taxon>
    </lineage>
</organism>
<protein>
    <recommendedName>
        <fullName evidence="1">MATH domain-containing protein</fullName>
    </recommendedName>
</protein>
<dbReference type="Pfam" id="PF22486">
    <property type="entry name" value="MATH_2"/>
    <property type="match status" value="1"/>
</dbReference>
<feature type="domain" description="MATH" evidence="1">
    <location>
        <begin position="171"/>
        <end position="296"/>
    </location>
</feature>
<keyword evidence="3" id="KW-1185">Reference proteome</keyword>
<accession>A0ABC8KJ65</accession>
<evidence type="ECO:0000313" key="2">
    <source>
        <dbReference type="EMBL" id="CAH8358644.1"/>
    </source>
</evidence>
<dbReference type="PANTHER" id="PTHR46162:SF40">
    <property type="entry name" value="TRAF-LIKE FAMILY PROTEIN"/>
    <property type="match status" value="1"/>
</dbReference>
<evidence type="ECO:0000259" key="1">
    <source>
        <dbReference type="PROSITE" id="PS50144"/>
    </source>
</evidence>
<name>A0ABC8KJ65_ERUVS</name>
<dbReference type="CDD" id="cd00121">
    <property type="entry name" value="MATH"/>
    <property type="match status" value="2"/>
</dbReference>
<dbReference type="SMART" id="SM00061">
    <property type="entry name" value="MATH"/>
    <property type="match status" value="2"/>
</dbReference>
<dbReference type="Proteomes" id="UP001642260">
    <property type="component" value="Unassembled WGS sequence"/>
</dbReference>
<reference evidence="2 3" key="1">
    <citation type="submission" date="2022-03" db="EMBL/GenBank/DDBJ databases">
        <authorList>
            <person name="Macdonald S."/>
            <person name="Ahmed S."/>
            <person name="Newling K."/>
        </authorList>
    </citation>
    <scope>NUCLEOTIDE SEQUENCE [LARGE SCALE GENOMIC DNA]</scope>
</reference>
<proteinExistence type="predicted"/>
<dbReference type="Gene3D" id="2.60.210.10">
    <property type="entry name" value="Apoptosis, Tumor Necrosis Factor Receptor Associated Protein 2, Chain A"/>
    <property type="match status" value="2"/>
</dbReference>
<dbReference type="InterPro" id="IPR002083">
    <property type="entry name" value="MATH/TRAF_dom"/>
</dbReference>
<comment type="caution">
    <text evidence="2">The sequence shown here is derived from an EMBL/GenBank/DDBJ whole genome shotgun (WGS) entry which is preliminary data.</text>
</comment>
<dbReference type="Pfam" id="PF00917">
    <property type="entry name" value="MATH"/>
    <property type="match status" value="1"/>
</dbReference>
<evidence type="ECO:0000313" key="3">
    <source>
        <dbReference type="Proteomes" id="UP001642260"/>
    </source>
</evidence>
<sequence length="306" mass="34111">MGLTVSLEDTVRTEAKSNNNVHLMLVDGMSNLMTGEIENCASSDIYVGGLKWNIILASEGGCLHFGLMISDSKCTGSNWKVNCTVKLTLYSDASSLLHQNHTTGVCFDANNTVVFVSIPVNNLKESYTVNDKSVFSAEITEVRPRFLDVTSIPRTMGTAESIKLVEVERNKSKFTWKITRFSSFVGEHNSSYQFTVGPRRWYLRMCPKGTLEGKGNSLSLYLHAADYVTGPKTNTLAVFKLRVLDQLKRNHHELGQQFWFGSDGQKGEAKFLALDKLHKASNGFLVNDAIYVGVEFFYVSTTENMI</sequence>
<dbReference type="PANTHER" id="PTHR46162">
    <property type="entry name" value="TRAF-LIKE FAMILY PROTEIN"/>
    <property type="match status" value="1"/>
</dbReference>
<gene>
    <name evidence="2" type="ORF">ERUC_LOCUS24400</name>
</gene>
<dbReference type="EMBL" id="CAKOAT010251820">
    <property type="protein sequence ID" value="CAH8358644.1"/>
    <property type="molecule type" value="Genomic_DNA"/>
</dbReference>
<dbReference type="PROSITE" id="PS50144">
    <property type="entry name" value="MATH"/>
    <property type="match status" value="1"/>
</dbReference>